<dbReference type="Gene3D" id="3.40.50.11040">
    <property type="match status" value="1"/>
</dbReference>
<keyword evidence="2" id="KW-0819">tRNA processing</keyword>
<dbReference type="InterPro" id="IPR032672">
    <property type="entry name" value="TmcA/NAT10/Kre33"/>
</dbReference>
<keyword evidence="10" id="KW-1185">Reference proteome</keyword>
<dbReference type="Pfam" id="PF08351">
    <property type="entry name" value="TmcA_N"/>
    <property type="match status" value="1"/>
</dbReference>
<dbReference type="Gene3D" id="3.40.630.30">
    <property type="match status" value="1"/>
</dbReference>
<dbReference type="PANTHER" id="PTHR10925">
    <property type="entry name" value="N-ACETYLTRANSFERASE 10"/>
    <property type="match status" value="1"/>
</dbReference>
<feature type="domain" description="N-acetyltransferase" evidence="8">
    <location>
        <begin position="445"/>
        <end position="560"/>
    </location>
</feature>
<dbReference type="InterPro" id="IPR038321">
    <property type="entry name" value="TmcA_C_sf"/>
</dbReference>
<proteinExistence type="predicted"/>
<evidence type="ECO:0000256" key="3">
    <source>
        <dbReference type="ARBA" id="ARBA00022741"/>
    </source>
</evidence>
<evidence type="ECO:0000256" key="1">
    <source>
        <dbReference type="ARBA" id="ARBA00022679"/>
    </source>
</evidence>
<name>A0ABT9EUF8_9GAMM</name>
<comment type="caution">
    <text evidence="9">The sequence shown here is derived from an EMBL/GenBank/DDBJ whole genome shotgun (WGS) entry which is preliminary data.</text>
</comment>
<evidence type="ECO:0000256" key="5">
    <source>
        <dbReference type="ARBA" id="ARBA00023315"/>
    </source>
</evidence>
<keyword evidence="5 9" id="KW-0012">Acyltransferase</keyword>
<dbReference type="GO" id="GO:0016746">
    <property type="term" value="F:acyltransferase activity"/>
    <property type="evidence" value="ECO:0007669"/>
    <property type="project" value="UniProtKB-KW"/>
</dbReference>
<dbReference type="InterPro" id="IPR027417">
    <property type="entry name" value="P-loop_NTPase"/>
</dbReference>
<keyword evidence="4" id="KW-0067">ATP-binding</keyword>
<feature type="domain" description="TcmA/NAT10 helicase" evidence="6">
    <location>
        <begin position="230"/>
        <end position="393"/>
    </location>
</feature>
<evidence type="ECO:0000256" key="2">
    <source>
        <dbReference type="ARBA" id="ARBA00022694"/>
    </source>
</evidence>
<dbReference type="SUPFAM" id="SSF55729">
    <property type="entry name" value="Acyl-CoA N-acyltransferases (Nat)"/>
    <property type="match status" value="1"/>
</dbReference>
<dbReference type="Gene3D" id="3.40.50.300">
    <property type="entry name" value="P-loop containing nucleotide triphosphate hydrolases"/>
    <property type="match status" value="1"/>
</dbReference>
<dbReference type="EMBL" id="JAUYVO010000005">
    <property type="protein sequence ID" value="MDP2522688.1"/>
    <property type="molecule type" value="Genomic_DNA"/>
</dbReference>
<dbReference type="RefSeq" id="WP_305450626.1">
    <property type="nucleotide sequence ID" value="NZ_JAUYVO010000005.1"/>
</dbReference>
<dbReference type="Pfam" id="PF13718">
    <property type="entry name" value="GNAT_acetyltr_2"/>
    <property type="match status" value="1"/>
</dbReference>
<evidence type="ECO:0000313" key="9">
    <source>
        <dbReference type="EMBL" id="MDP2522688.1"/>
    </source>
</evidence>
<accession>A0ABT9EUF8</accession>
<evidence type="ECO:0000259" key="8">
    <source>
        <dbReference type="Pfam" id="PF13718"/>
    </source>
</evidence>
<dbReference type="Gene3D" id="1.20.120.890">
    <property type="entry name" value="tRNA(Met) cytidine acetyltransferase, tail domain"/>
    <property type="match status" value="1"/>
</dbReference>
<sequence length="764" mass="85068">MMISDDCLKVTTSILTTYTRLREHALRGNVRACLWLTGEAQWTLASAALIARQIPNKYLAVVSDRLVEALRPDESDTFNSSVVIVSPQRAERLLGQEFSCVIYDCVSGVNPDALGQISGLIAGGGVLIILSEPPSCSLFFEDPEKQRLTVYPYTEKDVANHFLERFALALMDSPVVTRHDQVHGLSEPSLFLNTPSQESEPGTKAVQCAEQDKFVKSATQALLDGPCAVVLTAARGRGKSAAIGMVVDEWCKQKNLPVYISAPNEKALISVYQFAELARENKRFQFHLPTDLVKRCNQGSIEPEALLVIDEAAAVPVHLLQHLAQYFTHIIFSTTTQGYEGNGQGFLLRFVSQLACIQESQGQALHFYQLSQPIRWSPFDGLEPFFNRLLLMDSKSDQKDDLSLGANRAVELACSVRPSHDHPTEACVKVSADWLVANPAILDSLFRLLTEAHYRTTPGDLRILLDSPNLHIWITYHGDEVVAACLVAEEGPLPASLVTDIWQGRRRPRGHLIPQLLVSQVGFRGVGTLKVLRIIRIATRVSKRRSGHASQLIQSIKEYACLHSIDLLGAAFSATPQLLRFWEQNNLRPIRVGLQADPVTGSFSLLVAEPLSPTVFSDYEGWRSYFYAQLAFQRQDWLASMDPELYQMISSDKADAGADGVWDISKADFEQALIIGFAEHFRSYESTAFVLHRLLEQLSKNNPHFLTISTDDDESVKLYKGLLDLRVLQQETEAAVIKRLSLTGQKMLIKNLRQAAAWLAKLVF</sequence>
<organism evidence="9 10">
    <name type="scientific">Neptunomonas phycophila</name>
    <dbReference type="NCBI Taxonomy" id="1572645"/>
    <lineage>
        <taxon>Bacteria</taxon>
        <taxon>Pseudomonadati</taxon>
        <taxon>Pseudomonadota</taxon>
        <taxon>Gammaproteobacteria</taxon>
        <taxon>Oceanospirillales</taxon>
        <taxon>Oceanospirillaceae</taxon>
        <taxon>Neptunomonas</taxon>
    </lineage>
</organism>
<keyword evidence="3" id="KW-0547">Nucleotide-binding</keyword>
<gene>
    <name evidence="9" type="ORF">Q8W30_08900</name>
</gene>
<dbReference type="Pfam" id="PF05127">
    <property type="entry name" value="NAT10_TcmA_helicase"/>
    <property type="match status" value="1"/>
</dbReference>
<keyword evidence="1 9" id="KW-0808">Transferase</keyword>
<dbReference type="InterPro" id="IPR013562">
    <property type="entry name" value="TmcA/NAT10_N"/>
</dbReference>
<evidence type="ECO:0000259" key="7">
    <source>
        <dbReference type="Pfam" id="PF08351"/>
    </source>
</evidence>
<dbReference type="InterPro" id="IPR007807">
    <property type="entry name" value="TcmA/NAT10_helicase"/>
</dbReference>
<evidence type="ECO:0000259" key="6">
    <source>
        <dbReference type="Pfam" id="PF05127"/>
    </source>
</evidence>
<evidence type="ECO:0000313" key="10">
    <source>
        <dbReference type="Proteomes" id="UP001177341"/>
    </source>
</evidence>
<dbReference type="Proteomes" id="UP001177341">
    <property type="component" value="Unassembled WGS sequence"/>
</dbReference>
<reference evidence="9" key="1">
    <citation type="submission" date="2023-07" db="EMBL/GenBank/DDBJ databases">
        <title>Genome content predicts the carbon catabolic preferences of heterotrophic bacteria.</title>
        <authorList>
            <person name="Gralka M."/>
        </authorList>
    </citation>
    <scope>NUCLEOTIDE SEQUENCE</scope>
    <source>
        <strain evidence="9">5G01</strain>
    </source>
</reference>
<dbReference type="EC" id="2.3.1.-" evidence="9"/>
<dbReference type="InterPro" id="IPR016181">
    <property type="entry name" value="Acyl_CoA_acyltransferase"/>
</dbReference>
<dbReference type="InterPro" id="IPR000182">
    <property type="entry name" value="GNAT_dom"/>
</dbReference>
<feature type="domain" description="TmcA/NAT10 N-terminal" evidence="7">
    <location>
        <begin position="17"/>
        <end position="177"/>
    </location>
</feature>
<dbReference type="PANTHER" id="PTHR10925:SF5">
    <property type="entry name" value="RNA CYTIDINE ACETYLTRANSFERASE"/>
    <property type="match status" value="1"/>
</dbReference>
<protein>
    <submittedName>
        <fullName evidence="9">GNAT family N-acetyltransferase</fullName>
        <ecNumber evidence="9">2.3.1.-</ecNumber>
    </submittedName>
</protein>
<evidence type="ECO:0000256" key="4">
    <source>
        <dbReference type="ARBA" id="ARBA00022840"/>
    </source>
</evidence>